<sequence>MNNYQYQVGGSLTSDAPSYVERQADVELYEALKQGEFCYVLNSRQMGKSSLLVRTKHRLEREGFKCTAVDMTNIGSESITPLQWYKGLVAELWSGFKLLGKINLKAWWREQEDVSYLQRLSWFIEELIRIHFPNDRLFIFLDEVDSILGLDFPVDDFFALIRFCYNQRAINPEYKRITFAIFGVATPSDLIKQRSRTPFNIGKAIEMRGFDLQEALPLAQGLKVKYGDAQTILKEILAWTEGQPFLSQKICKLATSLSPNTTNGVLTIPPGTEAYWVESIVRSHIIDRWESQDEPEHLRTIRDRIERNGKRTGRMLGIYQKILQGVPVETDDSPEQIELLLSGLVVRHQGLLKVKNRIYEAVFNLQWVEQQLAYLRPYSQSLEAWVASKRTDESRLLRGQALKDALAWALGKSLTDLDYQYLSASQELSKRETEVALESLAQANQILSSARRRVKKERLKHRIWLGWTGIIAVCAASTIMLLRLTGLLQGMEWNALDTFFSWRPLESPDPRIVIVTVDETDITKIRKWPIPDLFLAQTIKNIKARNPRVIGLDLYRDLPVEPGHQVLEEIFKSTPNLIGIEKIVGSRVNPPPILDKLRLVGFADVILDADGKTRRGLISVESQDRVHQALGLQLALMYLNAEKVTAKQIDRRRLQFGRAFFAPFDSNDGGYVRADAGGYQILLNYRGTLENFQTISFSDVLNNRIPPDLIEDRIVLIGTTAESLNDLFYTPYGSNLFRTSDRTPGVAIHANLTSHILSAVLDGRPSIQVWNEAQEWLWILLWSLLGAALTWWFRSLRAIALSICLAVAGLLLVTYLAFLQGWWLPLVPPMLGLFGAAIALAIVINKQVEQIQLQRILELLLQECVTYPTAGRIAIEYLKQSENDSDRAWIEQSLIARNLH</sequence>
<keyword evidence="1" id="KW-0472">Membrane</keyword>
<feature type="transmembrane region" description="Helical" evidence="1">
    <location>
        <begin position="463"/>
        <end position="482"/>
    </location>
</feature>
<dbReference type="SMART" id="SM01080">
    <property type="entry name" value="CHASE2"/>
    <property type="match status" value="1"/>
</dbReference>
<evidence type="ECO:0000259" key="2">
    <source>
        <dbReference type="SMART" id="SM01080"/>
    </source>
</evidence>
<feature type="transmembrane region" description="Helical" evidence="1">
    <location>
        <begin position="776"/>
        <end position="793"/>
    </location>
</feature>
<keyword evidence="4" id="KW-1185">Reference proteome</keyword>
<dbReference type="AlphaFoldDB" id="A0A926VCY4"/>
<proteinExistence type="predicted"/>
<dbReference type="EMBL" id="JACJPW010000023">
    <property type="protein sequence ID" value="MBD2181594.1"/>
    <property type="molecule type" value="Genomic_DNA"/>
</dbReference>
<dbReference type="RefSeq" id="WP_190464403.1">
    <property type="nucleotide sequence ID" value="NZ_JACJPW010000023.1"/>
</dbReference>
<dbReference type="Proteomes" id="UP000641646">
    <property type="component" value="Unassembled WGS sequence"/>
</dbReference>
<dbReference type="InterPro" id="IPR027417">
    <property type="entry name" value="P-loop_NTPase"/>
</dbReference>
<feature type="domain" description="CHASE2" evidence="2">
    <location>
        <begin position="488"/>
        <end position="789"/>
    </location>
</feature>
<reference evidence="3" key="1">
    <citation type="journal article" date="2015" name="ISME J.">
        <title>Draft Genome Sequence of Streptomyces incarnatus NRRL8089, which Produces the Nucleoside Antibiotic Sinefungin.</title>
        <authorList>
            <person name="Oshima K."/>
            <person name="Hattori M."/>
            <person name="Shimizu H."/>
            <person name="Fukuda K."/>
            <person name="Nemoto M."/>
            <person name="Inagaki K."/>
            <person name="Tamura T."/>
        </authorList>
    </citation>
    <scope>NUCLEOTIDE SEQUENCE</scope>
    <source>
        <strain evidence="3">FACHB-1375</strain>
    </source>
</reference>
<dbReference type="InterPro" id="IPR007890">
    <property type="entry name" value="CHASE2"/>
</dbReference>
<comment type="caution">
    <text evidence="3">The sequence shown here is derived from an EMBL/GenBank/DDBJ whole genome shotgun (WGS) entry which is preliminary data.</text>
</comment>
<evidence type="ECO:0000313" key="3">
    <source>
        <dbReference type="EMBL" id="MBD2181594.1"/>
    </source>
</evidence>
<name>A0A926VCY4_9CYAN</name>
<accession>A0A926VCY4</accession>
<gene>
    <name evidence="3" type="ORF">H6G03_10825</name>
</gene>
<keyword evidence="1" id="KW-0812">Transmembrane</keyword>
<keyword evidence="1" id="KW-1133">Transmembrane helix</keyword>
<feature type="transmembrane region" description="Helical" evidence="1">
    <location>
        <begin position="826"/>
        <end position="845"/>
    </location>
</feature>
<dbReference type="Pfam" id="PF05226">
    <property type="entry name" value="CHASE2"/>
    <property type="match status" value="1"/>
</dbReference>
<protein>
    <submittedName>
        <fullName evidence="3">CHASE2 domain-containing protein</fullName>
    </submittedName>
</protein>
<organism evidence="3 4">
    <name type="scientific">Aerosakkonema funiforme FACHB-1375</name>
    <dbReference type="NCBI Taxonomy" id="2949571"/>
    <lineage>
        <taxon>Bacteria</taxon>
        <taxon>Bacillati</taxon>
        <taxon>Cyanobacteriota</taxon>
        <taxon>Cyanophyceae</taxon>
        <taxon>Oscillatoriophycideae</taxon>
        <taxon>Aerosakkonematales</taxon>
        <taxon>Aerosakkonemataceae</taxon>
        <taxon>Aerosakkonema</taxon>
    </lineage>
</organism>
<reference evidence="3" key="2">
    <citation type="submission" date="2020-08" db="EMBL/GenBank/DDBJ databases">
        <authorList>
            <person name="Chen M."/>
            <person name="Teng W."/>
            <person name="Zhao L."/>
            <person name="Hu C."/>
            <person name="Zhou Y."/>
            <person name="Han B."/>
            <person name="Song L."/>
            <person name="Shu W."/>
        </authorList>
    </citation>
    <scope>NUCLEOTIDE SEQUENCE</scope>
    <source>
        <strain evidence="3">FACHB-1375</strain>
    </source>
</reference>
<evidence type="ECO:0000256" key="1">
    <source>
        <dbReference type="SAM" id="Phobius"/>
    </source>
</evidence>
<dbReference type="SUPFAM" id="SSF52540">
    <property type="entry name" value="P-loop containing nucleoside triphosphate hydrolases"/>
    <property type="match status" value="1"/>
</dbReference>
<feature type="transmembrane region" description="Helical" evidence="1">
    <location>
        <begin position="800"/>
        <end position="820"/>
    </location>
</feature>
<dbReference type="Gene3D" id="3.40.50.300">
    <property type="entry name" value="P-loop containing nucleotide triphosphate hydrolases"/>
    <property type="match status" value="1"/>
</dbReference>
<evidence type="ECO:0000313" key="4">
    <source>
        <dbReference type="Proteomes" id="UP000641646"/>
    </source>
</evidence>
<dbReference type="Pfam" id="PF14516">
    <property type="entry name" value="AAA_35"/>
    <property type="match status" value="1"/>
</dbReference>